<evidence type="ECO:0000256" key="2">
    <source>
        <dbReference type="ARBA" id="ARBA00023445"/>
    </source>
</evidence>
<dbReference type="AlphaFoldDB" id="A0AAD5EGD1"/>
<keyword evidence="5" id="KW-1185">Reference proteome</keyword>
<protein>
    <recommendedName>
        <fullName evidence="3">NAD-dependent epimerase/dehydratase domain-containing protein</fullName>
    </recommendedName>
</protein>
<dbReference type="RefSeq" id="XP_051446789.1">
    <property type="nucleotide sequence ID" value="XM_051584547.1"/>
</dbReference>
<dbReference type="PANTHER" id="PTHR10366">
    <property type="entry name" value="NAD DEPENDENT EPIMERASE/DEHYDRATASE"/>
    <property type="match status" value="1"/>
</dbReference>
<dbReference type="Gene3D" id="3.40.50.720">
    <property type="entry name" value="NAD(P)-binding Rossmann-like Domain"/>
    <property type="match status" value="1"/>
</dbReference>
<dbReference type="EMBL" id="MU620904">
    <property type="protein sequence ID" value="KAI8581785.1"/>
    <property type="molecule type" value="Genomic_DNA"/>
</dbReference>
<dbReference type="SUPFAM" id="SSF51735">
    <property type="entry name" value="NAD(P)-binding Rossmann-fold domains"/>
    <property type="match status" value="1"/>
</dbReference>
<evidence type="ECO:0000259" key="3">
    <source>
        <dbReference type="Pfam" id="PF01370"/>
    </source>
</evidence>
<dbReference type="InterPro" id="IPR001509">
    <property type="entry name" value="Epimerase_deHydtase"/>
</dbReference>
<reference evidence="4" key="2">
    <citation type="journal article" date="2022" name="Proc. Natl. Acad. Sci. U.S.A.">
        <title>Diploid-dominant life cycles characterize the early evolution of Fungi.</title>
        <authorList>
            <person name="Amses K.R."/>
            <person name="Simmons D.R."/>
            <person name="Longcore J.E."/>
            <person name="Mondo S.J."/>
            <person name="Seto K."/>
            <person name="Jeronimo G.H."/>
            <person name="Bonds A.E."/>
            <person name="Quandt C.A."/>
            <person name="Davis W.J."/>
            <person name="Chang Y."/>
            <person name="Federici B.A."/>
            <person name="Kuo A."/>
            <person name="LaButti K."/>
            <person name="Pangilinan J."/>
            <person name="Andreopoulos W."/>
            <person name="Tritt A."/>
            <person name="Riley R."/>
            <person name="Hundley H."/>
            <person name="Johnson J."/>
            <person name="Lipzen A."/>
            <person name="Barry K."/>
            <person name="Lang B.F."/>
            <person name="Cuomo C.A."/>
            <person name="Buchler N.E."/>
            <person name="Grigoriev I.V."/>
            <person name="Spatafora J.W."/>
            <person name="Stajich J.E."/>
            <person name="James T.Y."/>
        </authorList>
    </citation>
    <scope>NUCLEOTIDE SEQUENCE</scope>
    <source>
        <strain evidence="4">AG</strain>
    </source>
</reference>
<keyword evidence="1" id="KW-0560">Oxidoreductase</keyword>
<dbReference type="PANTHER" id="PTHR10366:SF564">
    <property type="entry name" value="STEROL-4-ALPHA-CARBOXYLATE 3-DEHYDROGENASE, DECARBOXYLATING"/>
    <property type="match status" value="1"/>
</dbReference>
<sequence length="373" mass="41076">MSSNTFQKGSHVLVTGVNGFIATHVAIQLLQAGYRVTGTVRSQAKADALHEFFPAKYGSDKFKIIITGDLEKEGAFDEAVKDVDAIAHVASPTNFNPENPIKDVVNPAIKGTINLLQSVLKYGEDVKHVVVTSSVSAIINPMEQSPYVYTEKDWNEMALGVVSQWKEGDPVNGLLTYAASKVAAERASFKFQKEFSPKFTIDTILPGTTFGAIISTPKSAKDITGTRSHVTAYYSGLATDVTTSNVFHHYVNVEDVALAHVLAIEKGSETNGERFILVARGFTLQETVDILRKHYPERREIIVEGTPGKYPTLTQLIDGSKATQRLGIEYTNLNDYTIKDTVMTCVKAYFIELKRFAYASKSLLIVIKTLVIW</sequence>
<proteinExistence type="inferred from homology"/>
<gene>
    <name evidence="4" type="ORF">K450DRAFT_197530</name>
</gene>
<feature type="domain" description="NAD-dependent epimerase/dehydratase" evidence="3">
    <location>
        <begin position="12"/>
        <end position="273"/>
    </location>
</feature>
<evidence type="ECO:0000256" key="1">
    <source>
        <dbReference type="ARBA" id="ARBA00023002"/>
    </source>
</evidence>
<dbReference type="GO" id="GO:0016616">
    <property type="term" value="F:oxidoreductase activity, acting on the CH-OH group of donors, NAD or NADP as acceptor"/>
    <property type="evidence" value="ECO:0007669"/>
    <property type="project" value="TreeGrafter"/>
</dbReference>
<evidence type="ECO:0000313" key="4">
    <source>
        <dbReference type="EMBL" id="KAI8581785.1"/>
    </source>
</evidence>
<dbReference type="InterPro" id="IPR036291">
    <property type="entry name" value="NAD(P)-bd_dom_sf"/>
</dbReference>
<accession>A0AAD5EGD1</accession>
<organism evidence="4 5">
    <name type="scientific">Umbelopsis ramanniana AG</name>
    <dbReference type="NCBI Taxonomy" id="1314678"/>
    <lineage>
        <taxon>Eukaryota</taxon>
        <taxon>Fungi</taxon>
        <taxon>Fungi incertae sedis</taxon>
        <taxon>Mucoromycota</taxon>
        <taxon>Mucoromycotina</taxon>
        <taxon>Umbelopsidomycetes</taxon>
        <taxon>Umbelopsidales</taxon>
        <taxon>Umbelopsidaceae</taxon>
        <taxon>Umbelopsis</taxon>
    </lineage>
</organism>
<comment type="caution">
    <text evidence="4">The sequence shown here is derived from an EMBL/GenBank/DDBJ whole genome shotgun (WGS) entry which is preliminary data.</text>
</comment>
<dbReference type="InterPro" id="IPR050425">
    <property type="entry name" value="NAD(P)_dehydrat-like"/>
</dbReference>
<dbReference type="Proteomes" id="UP001206595">
    <property type="component" value="Unassembled WGS sequence"/>
</dbReference>
<comment type="similarity">
    <text evidence="2">Belongs to the NAD(P)-dependent epimerase/dehydratase family. Dihydroflavonol-4-reductase subfamily.</text>
</comment>
<reference evidence="4" key="1">
    <citation type="submission" date="2021-06" db="EMBL/GenBank/DDBJ databases">
        <authorList>
            <consortium name="DOE Joint Genome Institute"/>
            <person name="Mondo S.J."/>
            <person name="Amses K.R."/>
            <person name="Simmons D.R."/>
            <person name="Longcore J.E."/>
            <person name="Seto K."/>
            <person name="Alves G.H."/>
            <person name="Bonds A.E."/>
            <person name="Quandt C.A."/>
            <person name="Davis W.J."/>
            <person name="Chang Y."/>
            <person name="Letcher P.M."/>
            <person name="Powell M.J."/>
            <person name="Kuo A."/>
            <person name="Labutti K."/>
            <person name="Pangilinan J."/>
            <person name="Andreopoulos W."/>
            <person name="Tritt A."/>
            <person name="Riley R."/>
            <person name="Hundley H."/>
            <person name="Johnson J."/>
            <person name="Lipzen A."/>
            <person name="Barry K."/>
            <person name="Berbee M.L."/>
            <person name="Buchler N.E."/>
            <person name="Grigoriev I.V."/>
            <person name="Spatafora J.W."/>
            <person name="Stajich J.E."/>
            <person name="James T.Y."/>
        </authorList>
    </citation>
    <scope>NUCLEOTIDE SEQUENCE</scope>
    <source>
        <strain evidence="4">AG</strain>
    </source>
</reference>
<evidence type="ECO:0000313" key="5">
    <source>
        <dbReference type="Proteomes" id="UP001206595"/>
    </source>
</evidence>
<name>A0AAD5EGD1_UMBRA</name>
<dbReference type="Pfam" id="PF01370">
    <property type="entry name" value="Epimerase"/>
    <property type="match status" value="1"/>
</dbReference>
<dbReference type="GeneID" id="75909897"/>